<dbReference type="InterPro" id="IPR037026">
    <property type="entry name" value="Vgr_OB-fold_dom_sf"/>
</dbReference>
<evidence type="ECO:0000313" key="4">
    <source>
        <dbReference type="Proteomes" id="UP001231124"/>
    </source>
</evidence>
<reference evidence="3 4" key="1">
    <citation type="submission" date="2023-07" db="EMBL/GenBank/DDBJ databases">
        <title>Genomic Encyclopedia of Type Strains, Phase IV (KMG-IV): sequencing the most valuable type-strain genomes for metagenomic binning, comparative biology and taxonomic classification.</title>
        <authorList>
            <person name="Goeker M."/>
        </authorList>
    </citation>
    <scope>NUCLEOTIDE SEQUENCE [LARGE SCALE GENOMIC DNA]</scope>
    <source>
        <strain evidence="3 4">DSM 19013</strain>
    </source>
</reference>
<name>A0ABU0HX75_9HYPH</name>
<gene>
    <name evidence="3" type="ORF">QO012_001439</name>
</gene>
<dbReference type="Pfam" id="PF04717">
    <property type="entry name" value="Phage_base_V"/>
    <property type="match status" value="1"/>
</dbReference>
<dbReference type="InterPro" id="IPR006533">
    <property type="entry name" value="T6SS_Vgr_RhsGE"/>
</dbReference>
<dbReference type="NCBIfam" id="TIGR03361">
    <property type="entry name" value="VI_Rhs_Vgr"/>
    <property type="match status" value="1"/>
</dbReference>
<proteinExistence type="inferred from homology"/>
<dbReference type="Gene3D" id="3.55.50.10">
    <property type="entry name" value="Baseplate protein-like domains"/>
    <property type="match status" value="1"/>
</dbReference>
<dbReference type="EMBL" id="JAUSVP010000003">
    <property type="protein sequence ID" value="MDQ0446948.1"/>
    <property type="molecule type" value="Genomic_DNA"/>
</dbReference>
<dbReference type="NCBIfam" id="TIGR01646">
    <property type="entry name" value="vgr_GE"/>
    <property type="match status" value="1"/>
</dbReference>
<dbReference type="Proteomes" id="UP001231124">
    <property type="component" value="Unassembled WGS sequence"/>
</dbReference>
<evidence type="ECO:0000259" key="2">
    <source>
        <dbReference type="Pfam" id="PF04717"/>
    </source>
</evidence>
<dbReference type="SUPFAM" id="SSF69255">
    <property type="entry name" value="gp5 N-terminal domain-like"/>
    <property type="match status" value="1"/>
</dbReference>
<dbReference type="Gene3D" id="2.40.50.230">
    <property type="entry name" value="Gp5 N-terminal domain"/>
    <property type="match status" value="1"/>
</dbReference>
<evidence type="ECO:0000256" key="1">
    <source>
        <dbReference type="ARBA" id="ARBA00005558"/>
    </source>
</evidence>
<evidence type="ECO:0000313" key="3">
    <source>
        <dbReference type="EMBL" id="MDQ0446948.1"/>
    </source>
</evidence>
<dbReference type="Gene3D" id="4.10.220.110">
    <property type="match status" value="1"/>
</dbReference>
<dbReference type="Gene3D" id="2.30.110.50">
    <property type="match status" value="1"/>
</dbReference>
<sequence>MPASTTNATDITLTLGGGSIRSGLYVEAVVGEEALSQPYAYRINFRSDDPIKPSDVIGKGVSVTVKSEAGDLPVHGVALEFGAEDPLPNQGYLYVVLVVPQLKLLDLTRQNQVYGSEQKISVRDLIDQEMKASLAAHHGHSSITHELNLNGTYREREFIVQYEETDLTFLSRWCEGNGIFYFFKQADDHETVVFGDANTAFVRADTLPYRRGQYTLVTAEAAVTSFGFGAKAIPETVILRDYNPVKPALPLFSKTSVSGGSLGTVVQYGQNYLEPDEGDRLAKIRAEEIACRATVFQGESNAPQLRPGYFFTLKNHPSLDDQYLVTRVTHEVVAPAPAGYGSSSVGAAKPYGNVFEAIPLSVAFRPERKAPRPVIPGLFTAFIDGEDDGTRAEIDGQGRYKVRIRFDEGTHAPAKASDFFRKAEPYAGPADTGMHFPLLKGTEVLLCCVNGDIDRPIILGAVANPLTPNVATERNHTFNRFRSPAGTMLEMNDGVANRTARKHA</sequence>
<protein>
    <submittedName>
        <fullName evidence="3">Type VI secretion system VgrG family protein</fullName>
    </submittedName>
</protein>
<accession>A0ABU0HX75</accession>
<dbReference type="RefSeq" id="WP_307354053.1">
    <property type="nucleotide sequence ID" value="NZ_JAUSVP010000003.1"/>
</dbReference>
<feature type="domain" description="Gp5/Type VI secretion system Vgr protein OB-fold" evidence="2">
    <location>
        <begin position="396"/>
        <end position="462"/>
    </location>
</feature>
<organism evidence="3 4">
    <name type="scientific">Methylobacterium aerolatum</name>
    <dbReference type="NCBI Taxonomy" id="418708"/>
    <lineage>
        <taxon>Bacteria</taxon>
        <taxon>Pseudomonadati</taxon>
        <taxon>Pseudomonadota</taxon>
        <taxon>Alphaproteobacteria</taxon>
        <taxon>Hyphomicrobiales</taxon>
        <taxon>Methylobacteriaceae</taxon>
        <taxon>Methylobacterium</taxon>
    </lineage>
</organism>
<comment type="similarity">
    <text evidence="1">Belongs to the VgrG protein family.</text>
</comment>
<dbReference type="InterPro" id="IPR017847">
    <property type="entry name" value="T6SS_RhsGE_Vgr_subset"/>
</dbReference>
<dbReference type="Pfam" id="PF05954">
    <property type="entry name" value="Phage_GPD"/>
    <property type="match status" value="1"/>
</dbReference>
<dbReference type="InterPro" id="IPR006531">
    <property type="entry name" value="Gp5/Vgr_OB"/>
</dbReference>
<keyword evidence="4" id="KW-1185">Reference proteome</keyword>
<dbReference type="SUPFAM" id="SSF69279">
    <property type="entry name" value="Phage tail proteins"/>
    <property type="match status" value="2"/>
</dbReference>
<comment type="caution">
    <text evidence="3">The sequence shown here is derived from an EMBL/GenBank/DDBJ whole genome shotgun (WGS) entry which is preliminary data.</text>
</comment>